<organism evidence="1 2">
    <name type="scientific">Rhodopirellula europaea 6C</name>
    <dbReference type="NCBI Taxonomy" id="1263867"/>
    <lineage>
        <taxon>Bacteria</taxon>
        <taxon>Pseudomonadati</taxon>
        <taxon>Planctomycetota</taxon>
        <taxon>Planctomycetia</taxon>
        <taxon>Pirellulales</taxon>
        <taxon>Pirellulaceae</taxon>
        <taxon>Rhodopirellula</taxon>
    </lineage>
</organism>
<dbReference type="EMBL" id="ANMO01000237">
    <property type="protein sequence ID" value="EMB13910.1"/>
    <property type="molecule type" value="Genomic_DNA"/>
</dbReference>
<accession>M2AB83</accession>
<dbReference type="AlphaFoldDB" id="M2AB83"/>
<evidence type="ECO:0000313" key="1">
    <source>
        <dbReference type="EMBL" id="EMB13910.1"/>
    </source>
</evidence>
<evidence type="ECO:0000313" key="2">
    <source>
        <dbReference type="Proteomes" id="UP000011529"/>
    </source>
</evidence>
<comment type="caution">
    <text evidence="1">The sequence shown here is derived from an EMBL/GenBank/DDBJ whole genome shotgun (WGS) entry which is preliminary data.</text>
</comment>
<name>M2AB83_9BACT</name>
<dbReference type="PATRIC" id="fig|1263867.3.peg.5743"/>
<gene>
    <name evidence="1" type="ORF">RE6C_05363</name>
</gene>
<reference evidence="1" key="1">
    <citation type="submission" date="2012-11" db="EMBL/GenBank/DDBJ databases">
        <title>Permanent draft genomes of Rhodopirellula europaea strain SH398 and 6C.</title>
        <authorList>
            <person name="Richter M."/>
            <person name="Richter-Heitmann T."/>
            <person name="Frank C."/>
            <person name="Harder J."/>
            <person name="Glockner F.O."/>
        </authorList>
    </citation>
    <scope>NUCLEOTIDE SEQUENCE</scope>
    <source>
        <strain evidence="1">6C</strain>
    </source>
</reference>
<dbReference type="Proteomes" id="UP000011529">
    <property type="component" value="Unassembled WGS sequence"/>
</dbReference>
<protein>
    <submittedName>
        <fullName evidence="1">Uncharacterized protein</fullName>
    </submittedName>
</protein>
<reference evidence="1" key="2">
    <citation type="journal article" date="2013" name="Mar. Genomics">
        <title>Expression of sulfatases in Rhodopirellula baltica and the diversity of sulfatases in the genus Rhodopirellula.</title>
        <authorList>
            <person name="Wegner C.E."/>
            <person name="Richter-Heitmann T."/>
            <person name="Klindworth A."/>
            <person name="Klockow C."/>
            <person name="Richter M."/>
            <person name="Achstetter T."/>
            <person name="Glockner F.O."/>
            <person name="Harder J."/>
        </authorList>
    </citation>
    <scope>NUCLEOTIDE SEQUENCE [LARGE SCALE GENOMIC DNA]</scope>
    <source>
        <strain evidence="1">6C</strain>
    </source>
</reference>
<keyword evidence="2" id="KW-1185">Reference proteome</keyword>
<proteinExistence type="predicted"/>
<sequence length="41" mass="4568">MLSRLAIQSCQRLLTTVPHSKNVNAFGIIARGKQDEHSIHP</sequence>